<evidence type="ECO:0000256" key="1">
    <source>
        <dbReference type="SAM" id="Phobius"/>
    </source>
</evidence>
<gene>
    <name evidence="2" type="ORF">HK107_09375</name>
</gene>
<evidence type="ECO:0000313" key="3">
    <source>
        <dbReference type="Proteomes" id="UP000536835"/>
    </source>
</evidence>
<accession>A0A7Y3RLZ0</accession>
<dbReference type="Proteomes" id="UP000536835">
    <property type="component" value="Unassembled WGS sequence"/>
</dbReference>
<organism evidence="2 3">
    <name type="scientific">Parvularcula mediterranea</name>
    <dbReference type="NCBI Taxonomy" id="2732508"/>
    <lineage>
        <taxon>Bacteria</taxon>
        <taxon>Pseudomonadati</taxon>
        <taxon>Pseudomonadota</taxon>
        <taxon>Alphaproteobacteria</taxon>
        <taxon>Parvularculales</taxon>
        <taxon>Parvularculaceae</taxon>
        <taxon>Parvularcula</taxon>
    </lineage>
</organism>
<dbReference type="RefSeq" id="WP_173198888.1">
    <property type="nucleotide sequence ID" value="NZ_JABFCX010000003.1"/>
</dbReference>
<dbReference type="EMBL" id="JABFCX010000003">
    <property type="protein sequence ID" value="NNU16529.1"/>
    <property type="molecule type" value="Genomic_DNA"/>
</dbReference>
<comment type="caution">
    <text evidence="2">The sequence shown here is derived from an EMBL/GenBank/DDBJ whole genome shotgun (WGS) entry which is preliminary data.</text>
</comment>
<reference evidence="2 3" key="1">
    <citation type="submission" date="2020-05" db="EMBL/GenBank/DDBJ databases">
        <title>Parvularcula mediterraneae sp. nov., isolated from polypropylene straw from shallow seawater of the seashore of Laganas in Zakynthos island, Greece.</title>
        <authorList>
            <person name="Szabo I."/>
            <person name="Al-Omari J."/>
            <person name="Rado J."/>
            <person name="Szerdahelyi G.S."/>
        </authorList>
    </citation>
    <scope>NUCLEOTIDE SEQUENCE [LARGE SCALE GENOMIC DNA]</scope>
    <source>
        <strain evidence="2 3">ZS-1/3</strain>
    </source>
</reference>
<feature type="transmembrane region" description="Helical" evidence="1">
    <location>
        <begin position="12"/>
        <end position="33"/>
    </location>
</feature>
<keyword evidence="1" id="KW-1133">Transmembrane helix</keyword>
<sequence length="254" mass="29205">MILRRVMEHVRTQNWLAVAIDFVIVVVGVFIGIQLGNWNEERGAAERERMMLSELRQELAISVQRTRGRINSFEQVAEAGERSLAFLSSDEDCGSDCWAVLLDMFHASQWQTTAVPRTIFEEMRREGLPTSRDVVAAVSAYHFRNDILITTGSIIPEYRTLVRQRIPVEMQEHYWNACYFIQEGWELYVQDCPEPVAPEVSRLAVEAIRAEPDIALTLTEWIGFIVSFPSDLQQEITMAEEAIAEVDRELERLK</sequence>
<dbReference type="AlphaFoldDB" id="A0A7Y3RLZ0"/>
<keyword evidence="1" id="KW-0472">Membrane</keyword>
<keyword evidence="1" id="KW-0812">Transmembrane</keyword>
<protein>
    <submittedName>
        <fullName evidence="2">Uncharacterized protein</fullName>
    </submittedName>
</protein>
<name>A0A7Y3RLZ0_9PROT</name>
<keyword evidence="3" id="KW-1185">Reference proteome</keyword>
<proteinExistence type="predicted"/>
<evidence type="ECO:0000313" key="2">
    <source>
        <dbReference type="EMBL" id="NNU16529.1"/>
    </source>
</evidence>